<dbReference type="OrthoDB" id="2281547at2759"/>
<dbReference type="GeneTree" id="ENSGT00660000095569"/>
<evidence type="ECO:0000256" key="4">
    <source>
        <dbReference type="ARBA" id="ARBA00023015"/>
    </source>
</evidence>
<dbReference type="InterPro" id="IPR019680">
    <property type="entry name" value="Mediator_Med1"/>
</dbReference>
<dbReference type="GO" id="GO:0042974">
    <property type="term" value="F:nuclear retinoic acid receptor binding"/>
    <property type="evidence" value="ECO:0007669"/>
    <property type="project" value="TreeGrafter"/>
</dbReference>
<organism evidence="11 12">
    <name type="scientific">Esox lucius</name>
    <name type="common">Northern pike</name>
    <dbReference type="NCBI Taxonomy" id="8010"/>
    <lineage>
        <taxon>Eukaryota</taxon>
        <taxon>Metazoa</taxon>
        <taxon>Chordata</taxon>
        <taxon>Craniata</taxon>
        <taxon>Vertebrata</taxon>
        <taxon>Euteleostomi</taxon>
        <taxon>Actinopterygii</taxon>
        <taxon>Neopterygii</taxon>
        <taxon>Teleostei</taxon>
        <taxon>Protacanthopterygii</taxon>
        <taxon>Esociformes</taxon>
        <taxon>Esocidae</taxon>
        <taxon>Esox</taxon>
    </lineage>
</organism>
<dbReference type="GO" id="GO:0045944">
    <property type="term" value="P:positive regulation of transcription by RNA polymerase II"/>
    <property type="evidence" value="ECO:0007669"/>
    <property type="project" value="UniProtKB-ARBA"/>
</dbReference>
<keyword evidence="7 9" id="KW-0539">Nucleus</keyword>
<dbReference type="GO" id="GO:0042809">
    <property type="term" value="F:nuclear vitamin D receptor binding"/>
    <property type="evidence" value="ECO:0007669"/>
    <property type="project" value="TreeGrafter"/>
</dbReference>
<reference evidence="11" key="4">
    <citation type="submission" date="2025-09" db="UniProtKB">
        <authorList>
            <consortium name="Ensembl"/>
        </authorList>
    </citation>
    <scope>IDENTIFICATION</scope>
</reference>
<keyword evidence="6 9" id="KW-0804">Transcription</keyword>
<dbReference type="InterPro" id="IPR051999">
    <property type="entry name" value="Mediator_complex_subunit_1"/>
</dbReference>
<comment type="subcellular location">
    <subcellularLocation>
        <location evidence="1 9">Nucleus</location>
    </subcellularLocation>
</comment>
<comment type="function">
    <text evidence="9">Component of the Mediator complex, a coactivator involved in the regulated transcription of nearly all RNA polymerase II-dependent genes. Mediator functions as a bridge to convey information from gene-specific regulatory proteins to the basal RNA polymerase II transcription machinery. Mediator is recruited to promoters by direct interactions with regulatory proteins and serves as a scaffold for the assembly of a functional preinitiation complex with RNA polymerase II and the general transcription factors.</text>
</comment>
<evidence type="ECO:0000256" key="1">
    <source>
        <dbReference type="ARBA" id="ARBA00004123"/>
    </source>
</evidence>
<dbReference type="AlphaFoldDB" id="A0A3P8ZRB1"/>
<dbReference type="Bgee" id="ENSELUG00000008926">
    <property type="expression patterns" value="Expressed in ovary and 2 other cell types or tissues"/>
</dbReference>
<protein>
    <recommendedName>
        <fullName evidence="3 9">Mediator of RNA polymerase II transcription subunit 1</fullName>
    </recommendedName>
    <alternativeName>
        <fullName evidence="8 9">Mediator complex subunit 1</fullName>
    </alternativeName>
</protein>
<evidence type="ECO:0000256" key="9">
    <source>
        <dbReference type="RuleBase" id="RU364059"/>
    </source>
</evidence>
<dbReference type="GO" id="GO:0046966">
    <property type="term" value="F:nuclear thyroid hormone receptor binding"/>
    <property type="evidence" value="ECO:0007669"/>
    <property type="project" value="TreeGrafter"/>
</dbReference>
<dbReference type="GO" id="GO:0003712">
    <property type="term" value="F:transcription coregulator activity"/>
    <property type="evidence" value="ECO:0007669"/>
    <property type="project" value="InterPro"/>
</dbReference>
<keyword evidence="5 9" id="KW-0010">Activator</keyword>
<dbReference type="InParanoid" id="A0A3P8ZRB1"/>
<evidence type="ECO:0000256" key="3">
    <source>
        <dbReference type="ARBA" id="ARBA00020612"/>
    </source>
</evidence>
<dbReference type="PANTHER" id="PTHR12881:SF4">
    <property type="entry name" value="MEDIATOR OF RNA POLYMERASE II TRANSCRIPTION SUBUNIT 1"/>
    <property type="match status" value="1"/>
</dbReference>
<reference evidence="11" key="3">
    <citation type="submission" date="2025-08" db="UniProtKB">
        <authorList>
            <consortium name="Ensembl"/>
        </authorList>
    </citation>
    <scope>IDENTIFICATION</scope>
</reference>
<keyword evidence="12" id="KW-1185">Reference proteome</keyword>
<dbReference type="PANTHER" id="PTHR12881">
    <property type="entry name" value="MEDIATOR OF RNA POLYMERASE II TRANSCRIPTION SUBUNIT 1"/>
    <property type="match status" value="1"/>
</dbReference>
<name>A0A3P8ZRB1_ESOLU</name>
<accession>A0A3P8ZRB1</accession>
<evidence type="ECO:0000256" key="6">
    <source>
        <dbReference type="ARBA" id="ARBA00023163"/>
    </source>
</evidence>
<dbReference type="Ensembl" id="ENSELUT00000005848.3">
    <property type="protein sequence ID" value="ENSELUP00000031405.2"/>
    <property type="gene ID" value="ENSELUG00000008926.3"/>
</dbReference>
<evidence type="ECO:0000256" key="5">
    <source>
        <dbReference type="ARBA" id="ARBA00023159"/>
    </source>
</evidence>
<keyword evidence="4 9" id="KW-0805">Transcription regulation</keyword>
<sequence>MDKSRGDPKPCEPLIRCLTGLHEALKVSSLSAMVSRLEMIAKQRGMGSHLSHTETTCYLTADMFYIEVLLLPGGGVEKVKVAQHGEALMSNESLLQLLRSKKFEEFSVKLEDLISLYNIPGDNETKIKVYTALQCLGKDLQKISHLPRPLREYNVQVDMILNGRIGYLTGGIEGIPMTIQYYISPSDILLELSDSERDRVDRVALVTVGPTDCTYKLQMASLIPQPPEIDAHGLPLFIPLCDVPSEMVSACFQLKLHPPLPMFRFFIKMLREITDIVIADADLQWAPFPQLLWMLLREKRDNQTWDGQDAHFFVPLPGREMHSYVFPGAAWNQAALKGALVCTIPFTHPAHVPPLLELLRHQCAINTLLASCITSHRPSPDLVCELHCEVLPESNSSVSLTFHLPYSDSLSVLLVNVSDSRRLICSLFEAGSEDRSMNEYISKVLKRCMSFPVTMRALKGRLAKRRSGISIPACSFTVSGGDENPASVPMICETENNSTSGPGPETDDIPITQSTPSVFSQDAMELNATPMEAELAYCMSVDTSQSVTEVNTKPLTHPYLCVSVGVYSHWMANNQLPEVL</sequence>
<evidence type="ECO:0000313" key="12">
    <source>
        <dbReference type="Proteomes" id="UP000265140"/>
    </source>
</evidence>
<evidence type="ECO:0000259" key="10">
    <source>
        <dbReference type="Pfam" id="PF10744"/>
    </source>
</evidence>
<dbReference type="GO" id="GO:0097067">
    <property type="term" value="P:cellular response to thyroid hormone stimulus"/>
    <property type="evidence" value="ECO:0007669"/>
    <property type="project" value="TreeGrafter"/>
</dbReference>
<evidence type="ECO:0000256" key="7">
    <source>
        <dbReference type="ARBA" id="ARBA00023242"/>
    </source>
</evidence>
<proteinExistence type="inferred from homology"/>
<comment type="similarity">
    <text evidence="2 9">Belongs to the Mediator complex subunit 1 family.</text>
</comment>
<reference evidence="11" key="2">
    <citation type="submission" date="2020-02" db="EMBL/GenBank/DDBJ databases">
        <title>Esox lucius (northern pike) genome, fEsoLuc1, primary haplotype.</title>
        <authorList>
            <person name="Myers G."/>
            <person name="Karagic N."/>
            <person name="Meyer A."/>
            <person name="Pippel M."/>
            <person name="Reichard M."/>
            <person name="Winkler S."/>
            <person name="Tracey A."/>
            <person name="Sims Y."/>
            <person name="Howe K."/>
            <person name="Rhie A."/>
            <person name="Formenti G."/>
            <person name="Durbin R."/>
            <person name="Fedrigo O."/>
            <person name="Jarvis E.D."/>
        </authorList>
    </citation>
    <scope>NUCLEOTIDE SEQUENCE [LARGE SCALE GENOMIC DNA]</scope>
</reference>
<evidence type="ECO:0000313" key="11">
    <source>
        <dbReference type="Ensembl" id="ENSELUP00000031405.2"/>
    </source>
</evidence>
<dbReference type="Pfam" id="PF10744">
    <property type="entry name" value="Med1"/>
    <property type="match status" value="1"/>
</dbReference>
<dbReference type="GO" id="GO:0016592">
    <property type="term" value="C:mediator complex"/>
    <property type="evidence" value="ECO:0007669"/>
    <property type="project" value="InterPro"/>
</dbReference>
<dbReference type="OMA" id="QRPWTET"/>
<feature type="domain" description="Mediator complex subunit Med1" evidence="10">
    <location>
        <begin position="17"/>
        <end position="373"/>
    </location>
</feature>
<evidence type="ECO:0000256" key="8">
    <source>
        <dbReference type="ARBA" id="ARBA00031254"/>
    </source>
</evidence>
<evidence type="ECO:0000256" key="2">
    <source>
        <dbReference type="ARBA" id="ARBA00006210"/>
    </source>
</evidence>
<dbReference type="Proteomes" id="UP000265140">
    <property type="component" value="Chromosome 21"/>
</dbReference>
<reference evidence="12" key="1">
    <citation type="journal article" date="2014" name="PLoS ONE">
        <title>The genome and linkage map of the northern pike (Esox lucius): conserved synteny revealed between the salmonid sister group and the Neoteleostei.</title>
        <authorList>
            <person name="Rondeau E.B."/>
            <person name="Minkley D.R."/>
            <person name="Leong J.S."/>
            <person name="Messmer A.M."/>
            <person name="Jantzen J.R."/>
            <person name="von Schalburg K.R."/>
            <person name="Lemon C."/>
            <person name="Bird N.H."/>
            <person name="Koop B.F."/>
        </authorList>
    </citation>
    <scope>NUCLEOTIDE SEQUENCE</scope>
</reference>